<feature type="region of interest" description="Disordered" evidence="4">
    <location>
        <begin position="175"/>
        <end position="194"/>
    </location>
</feature>
<proteinExistence type="predicted"/>
<evidence type="ECO:0000256" key="2">
    <source>
        <dbReference type="ARBA" id="ARBA00023125"/>
    </source>
</evidence>
<organism evidence="6 7">
    <name type="scientific">Embleya hyalina</name>
    <dbReference type="NCBI Taxonomy" id="516124"/>
    <lineage>
        <taxon>Bacteria</taxon>
        <taxon>Bacillati</taxon>
        <taxon>Actinomycetota</taxon>
        <taxon>Actinomycetes</taxon>
        <taxon>Kitasatosporales</taxon>
        <taxon>Streptomycetaceae</taxon>
        <taxon>Embleya</taxon>
    </lineage>
</organism>
<reference evidence="6 7" key="1">
    <citation type="submission" date="2018-12" db="EMBL/GenBank/DDBJ databases">
        <title>Draft genome sequence of Embleya hyalina NBRC 13850T.</title>
        <authorList>
            <person name="Komaki H."/>
            <person name="Hosoyama A."/>
            <person name="Kimura A."/>
            <person name="Ichikawa N."/>
            <person name="Tamura T."/>
        </authorList>
    </citation>
    <scope>NUCLEOTIDE SEQUENCE [LARGE SCALE GENOMIC DNA]</scope>
    <source>
        <strain evidence="6 7">NBRC 13850</strain>
    </source>
</reference>
<evidence type="ECO:0000256" key="1">
    <source>
        <dbReference type="ARBA" id="ARBA00023015"/>
    </source>
</evidence>
<name>A0A401YIT1_9ACTN</name>
<dbReference type="InterPro" id="IPR037923">
    <property type="entry name" value="HTH-like"/>
</dbReference>
<dbReference type="Proteomes" id="UP000286931">
    <property type="component" value="Unassembled WGS sequence"/>
</dbReference>
<dbReference type="InterPro" id="IPR014710">
    <property type="entry name" value="RmlC-like_jellyroll"/>
</dbReference>
<keyword evidence="3" id="KW-0804">Transcription</keyword>
<dbReference type="PRINTS" id="PR00032">
    <property type="entry name" value="HTHARAC"/>
</dbReference>
<dbReference type="Pfam" id="PF02311">
    <property type="entry name" value="AraC_binding"/>
    <property type="match status" value="1"/>
</dbReference>
<dbReference type="InterPro" id="IPR020449">
    <property type="entry name" value="Tscrpt_reg_AraC-type_HTH"/>
</dbReference>
<dbReference type="InterPro" id="IPR018062">
    <property type="entry name" value="HTH_AraC-typ_CS"/>
</dbReference>
<feature type="domain" description="HTH araC/xylS-type" evidence="5">
    <location>
        <begin position="199"/>
        <end position="300"/>
    </location>
</feature>
<dbReference type="PROSITE" id="PS01124">
    <property type="entry name" value="HTH_ARAC_FAMILY_2"/>
    <property type="match status" value="1"/>
</dbReference>
<evidence type="ECO:0000313" key="7">
    <source>
        <dbReference type="Proteomes" id="UP000286931"/>
    </source>
</evidence>
<dbReference type="PANTHER" id="PTHR43280">
    <property type="entry name" value="ARAC-FAMILY TRANSCRIPTIONAL REGULATOR"/>
    <property type="match status" value="1"/>
</dbReference>
<keyword evidence="7" id="KW-1185">Reference proteome</keyword>
<evidence type="ECO:0000259" key="5">
    <source>
        <dbReference type="PROSITE" id="PS01124"/>
    </source>
</evidence>
<dbReference type="SUPFAM" id="SSF46689">
    <property type="entry name" value="Homeodomain-like"/>
    <property type="match status" value="1"/>
</dbReference>
<keyword evidence="2" id="KW-0238">DNA-binding</keyword>
<evidence type="ECO:0000256" key="4">
    <source>
        <dbReference type="SAM" id="MobiDB-lite"/>
    </source>
</evidence>
<dbReference type="SUPFAM" id="SSF51215">
    <property type="entry name" value="Regulatory protein AraC"/>
    <property type="match status" value="1"/>
</dbReference>
<dbReference type="EMBL" id="BIFH01000016">
    <property type="protein sequence ID" value="GCD94524.1"/>
    <property type="molecule type" value="Genomic_DNA"/>
</dbReference>
<dbReference type="PANTHER" id="PTHR43280:SF32">
    <property type="entry name" value="TRANSCRIPTIONAL REGULATORY PROTEIN"/>
    <property type="match status" value="1"/>
</dbReference>
<evidence type="ECO:0000256" key="3">
    <source>
        <dbReference type="ARBA" id="ARBA00023163"/>
    </source>
</evidence>
<dbReference type="InterPro" id="IPR018060">
    <property type="entry name" value="HTH_AraC"/>
</dbReference>
<dbReference type="Pfam" id="PF12833">
    <property type="entry name" value="HTH_18"/>
    <property type="match status" value="1"/>
</dbReference>
<keyword evidence="1" id="KW-0805">Transcription regulation</keyword>
<dbReference type="SMART" id="SM00342">
    <property type="entry name" value="HTH_ARAC"/>
    <property type="match status" value="1"/>
</dbReference>
<dbReference type="PROSITE" id="PS00041">
    <property type="entry name" value="HTH_ARAC_FAMILY_1"/>
    <property type="match status" value="1"/>
</dbReference>
<dbReference type="RefSeq" id="WP_174861340.1">
    <property type="nucleotide sequence ID" value="NZ_BIFH01000016.1"/>
</dbReference>
<sequence length="318" mass="35135">MTASTQLRPAVPLHRLEVPAPSVLPFAVGSFDSIGPLSRADFPHRHTFYEIAIVTGGRGTHVLDLVPRSVSPPQLFFIAPGQVHFWHRMHELSGWVVLFNDDFLFAHPEDRDTVRDLAGCARLRPTPEAAPGLLGVVAEMRREYAEQGVGFIPVLQAYLHVLILRAARLAVWDGPDSRRDARRSDPGQPDPGPTAALAQRFARLLDGPPDPDPVERTVGAYADRLGVSVGHLNHAVKTATGRTPGRIIRQAQVVEAKRLLAGSDLTVRQVADRVGFADPAYFCRFFRRETGSTPGEYRREINAKHHESRALSIDARNR</sequence>
<dbReference type="AlphaFoldDB" id="A0A401YIT1"/>
<gene>
    <name evidence="6" type="ORF">EHYA_02193</name>
</gene>
<dbReference type="Gene3D" id="2.60.120.10">
    <property type="entry name" value="Jelly Rolls"/>
    <property type="match status" value="1"/>
</dbReference>
<evidence type="ECO:0000313" key="6">
    <source>
        <dbReference type="EMBL" id="GCD94524.1"/>
    </source>
</evidence>
<protein>
    <submittedName>
        <fullName evidence="6">AraC family transcriptional regulator</fullName>
    </submittedName>
</protein>
<dbReference type="GO" id="GO:0043565">
    <property type="term" value="F:sequence-specific DNA binding"/>
    <property type="evidence" value="ECO:0007669"/>
    <property type="project" value="InterPro"/>
</dbReference>
<comment type="caution">
    <text evidence="6">The sequence shown here is derived from an EMBL/GenBank/DDBJ whole genome shotgun (WGS) entry which is preliminary data.</text>
</comment>
<dbReference type="Gene3D" id="1.10.10.60">
    <property type="entry name" value="Homeodomain-like"/>
    <property type="match status" value="2"/>
</dbReference>
<feature type="compositionally biased region" description="Basic and acidic residues" evidence="4">
    <location>
        <begin position="175"/>
        <end position="185"/>
    </location>
</feature>
<dbReference type="InterPro" id="IPR009057">
    <property type="entry name" value="Homeodomain-like_sf"/>
</dbReference>
<dbReference type="InterPro" id="IPR003313">
    <property type="entry name" value="AraC-bd"/>
</dbReference>
<dbReference type="GO" id="GO:0003700">
    <property type="term" value="F:DNA-binding transcription factor activity"/>
    <property type="evidence" value="ECO:0007669"/>
    <property type="project" value="InterPro"/>
</dbReference>
<accession>A0A401YIT1</accession>